<dbReference type="InterPro" id="IPR001851">
    <property type="entry name" value="ABC_transp_permease"/>
</dbReference>
<evidence type="ECO:0000256" key="3">
    <source>
        <dbReference type="ARBA" id="ARBA00022475"/>
    </source>
</evidence>
<feature type="transmembrane region" description="Helical" evidence="9">
    <location>
        <begin position="69"/>
        <end position="88"/>
    </location>
</feature>
<dbReference type="PANTHER" id="PTHR11795:SF449">
    <property type="entry name" value="BRANCHED-CHAIN AMINO ACID TRANSPORT PERMEASE PROTEIN LIVH-RELATED"/>
    <property type="match status" value="1"/>
</dbReference>
<feature type="transmembrane region" description="Helical" evidence="9">
    <location>
        <begin position="216"/>
        <end position="239"/>
    </location>
</feature>
<evidence type="ECO:0000256" key="1">
    <source>
        <dbReference type="ARBA" id="ARBA00004651"/>
    </source>
</evidence>
<evidence type="ECO:0000256" key="4">
    <source>
        <dbReference type="ARBA" id="ARBA00022692"/>
    </source>
</evidence>
<keyword evidence="2" id="KW-0813">Transport</keyword>
<name>A0ABW0ZGW5_9ACTN</name>
<dbReference type="Proteomes" id="UP001596072">
    <property type="component" value="Unassembled WGS sequence"/>
</dbReference>
<evidence type="ECO:0000313" key="11">
    <source>
        <dbReference type="Proteomes" id="UP001596072"/>
    </source>
</evidence>
<comment type="subcellular location">
    <subcellularLocation>
        <location evidence="1">Cell membrane</location>
        <topology evidence="1">Multi-pass membrane protein</topology>
    </subcellularLocation>
</comment>
<organism evidence="10 11">
    <name type="scientific">Nocardioides vastitatis</name>
    <dbReference type="NCBI Taxonomy" id="2568655"/>
    <lineage>
        <taxon>Bacteria</taxon>
        <taxon>Bacillati</taxon>
        <taxon>Actinomycetota</taxon>
        <taxon>Actinomycetes</taxon>
        <taxon>Propionibacteriales</taxon>
        <taxon>Nocardioidaceae</taxon>
        <taxon>Nocardioides</taxon>
    </lineage>
</organism>
<dbReference type="InterPro" id="IPR052157">
    <property type="entry name" value="BCAA_transport_permease"/>
</dbReference>
<keyword evidence="6 9" id="KW-1133">Transmembrane helix</keyword>
<comment type="caution">
    <text evidence="10">The sequence shown here is derived from an EMBL/GenBank/DDBJ whole genome shotgun (WGS) entry which is preliminary data.</text>
</comment>
<gene>
    <name evidence="10" type="ORF">ACFPQB_10205</name>
</gene>
<reference evidence="11" key="1">
    <citation type="journal article" date="2019" name="Int. J. Syst. Evol. Microbiol.">
        <title>The Global Catalogue of Microorganisms (GCM) 10K type strain sequencing project: providing services to taxonomists for standard genome sequencing and annotation.</title>
        <authorList>
            <consortium name="The Broad Institute Genomics Platform"/>
            <consortium name="The Broad Institute Genome Sequencing Center for Infectious Disease"/>
            <person name="Wu L."/>
            <person name="Ma J."/>
        </authorList>
    </citation>
    <scope>NUCLEOTIDE SEQUENCE [LARGE SCALE GENOMIC DNA]</scope>
    <source>
        <strain evidence="11">YIM 94188</strain>
    </source>
</reference>
<proteinExistence type="inferred from homology"/>
<feature type="transmembrane region" description="Helical" evidence="9">
    <location>
        <begin position="97"/>
        <end position="116"/>
    </location>
</feature>
<feature type="transmembrane region" description="Helical" evidence="9">
    <location>
        <begin position="246"/>
        <end position="265"/>
    </location>
</feature>
<keyword evidence="3" id="KW-1003">Cell membrane</keyword>
<feature type="transmembrane region" description="Helical" evidence="9">
    <location>
        <begin position="45"/>
        <end position="63"/>
    </location>
</feature>
<keyword evidence="7 9" id="KW-0472">Membrane</keyword>
<dbReference type="RefSeq" id="WP_136436418.1">
    <property type="nucleotide sequence ID" value="NZ_JBHSNS010000003.1"/>
</dbReference>
<evidence type="ECO:0000256" key="6">
    <source>
        <dbReference type="ARBA" id="ARBA00022989"/>
    </source>
</evidence>
<evidence type="ECO:0000256" key="7">
    <source>
        <dbReference type="ARBA" id="ARBA00023136"/>
    </source>
</evidence>
<dbReference type="CDD" id="cd06582">
    <property type="entry name" value="TM_PBP1_LivH_like"/>
    <property type="match status" value="1"/>
</dbReference>
<evidence type="ECO:0000256" key="5">
    <source>
        <dbReference type="ARBA" id="ARBA00022970"/>
    </source>
</evidence>
<evidence type="ECO:0000256" key="2">
    <source>
        <dbReference type="ARBA" id="ARBA00022448"/>
    </source>
</evidence>
<protein>
    <submittedName>
        <fullName evidence="10">Branched-chain amino acid ABC transporter permease</fullName>
    </submittedName>
</protein>
<accession>A0ABW0ZGW5</accession>
<dbReference type="PANTHER" id="PTHR11795">
    <property type="entry name" value="BRANCHED-CHAIN AMINO ACID TRANSPORT SYSTEM PERMEASE PROTEIN LIVH"/>
    <property type="match status" value="1"/>
</dbReference>
<dbReference type="Pfam" id="PF02653">
    <property type="entry name" value="BPD_transp_2"/>
    <property type="match status" value="1"/>
</dbReference>
<evidence type="ECO:0000313" key="10">
    <source>
        <dbReference type="EMBL" id="MFC5729292.1"/>
    </source>
</evidence>
<keyword evidence="5" id="KW-0029">Amino-acid transport</keyword>
<comment type="similarity">
    <text evidence="8">Belongs to the binding-protein-dependent transport system permease family. LivHM subfamily.</text>
</comment>
<sequence length="300" mass="31164">MSTLGQELITAAVIGVLQGSIYAMVALGIVLVYRATGVFNFAQAEFGTTALFGAYTAHVVWGWGYAVSFGFGLVVGVVMGLLTEALVIHPLRKASRVTLLVGTAGVALTAIGLQFWKYNETLIMVMPRISDGFHQTKYGSPTDQQLITVAVLVAVTIALALFFRSPWGLAIQAAQQEPVAAELVGINVRSVSLLIWGIAALLGGLAGILAGPNTTFSAAFLSFGAGGALLPGFMAAVLAGMRSMSGAVAGGLVVGFVEQLGNLTLLVDVNGARAMMLFVFLLLVLLFKPSGLFVPRAVTA</sequence>
<feature type="transmembrane region" description="Helical" evidence="9">
    <location>
        <begin position="12"/>
        <end position="33"/>
    </location>
</feature>
<keyword evidence="11" id="KW-1185">Reference proteome</keyword>
<evidence type="ECO:0000256" key="8">
    <source>
        <dbReference type="ARBA" id="ARBA00037998"/>
    </source>
</evidence>
<dbReference type="EMBL" id="JBHSNS010000003">
    <property type="protein sequence ID" value="MFC5729292.1"/>
    <property type="molecule type" value="Genomic_DNA"/>
</dbReference>
<feature type="transmembrane region" description="Helical" evidence="9">
    <location>
        <begin position="193"/>
        <end position="210"/>
    </location>
</feature>
<feature type="transmembrane region" description="Helical" evidence="9">
    <location>
        <begin position="146"/>
        <end position="163"/>
    </location>
</feature>
<evidence type="ECO:0000256" key="9">
    <source>
        <dbReference type="SAM" id="Phobius"/>
    </source>
</evidence>
<feature type="transmembrane region" description="Helical" evidence="9">
    <location>
        <begin position="271"/>
        <end position="287"/>
    </location>
</feature>
<keyword evidence="4 9" id="KW-0812">Transmembrane</keyword>